<gene>
    <name evidence="2" type="ORF">IscW_ISCW022466</name>
</gene>
<dbReference type="EMBL" id="ABJB011077517">
    <property type="status" value="NOT_ANNOTATED_CDS"/>
    <property type="molecule type" value="Genomic_DNA"/>
</dbReference>
<proteinExistence type="predicted"/>
<evidence type="ECO:0000313" key="2">
    <source>
        <dbReference type="EMBL" id="EEC15941.1"/>
    </source>
</evidence>
<protein>
    <submittedName>
        <fullName evidence="2 3">Uncharacterized protein</fullName>
    </submittedName>
</protein>
<dbReference type="VEuPathDB" id="VectorBase:ISCI022466"/>
<evidence type="ECO:0000313" key="4">
    <source>
        <dbReference type="Proteomes" id="UP000001555"/>
    </source>
</evidence>
<reference evidence="3" key="2">
    <citation type="submission" date="2020-05" db="UniProtKB">
        <authorList>
            <consortium name="EnsemblMetazoa"/>
        </authorList>
    </citation>
    <scope>IDENTIFICATION</scope>
    <source>
        <strain evidence="3">wikel</strain>
    </source>
</reference>
<organism>
    <name type="scientific">Ixodes scapularis</name>
    <name type="common">Black-legged tick</name>
    <name type="synonym">Deer tick</name>
    <dbReference type="NCBI Taxonomy" id="6945"/>
    <lineage>
        <taxon>Eukaryota</taxon>
        <taxon>Metazoa</taxon>
        <taxon>Ecdysozoa</taxon>
        <taxon>Arthropoda</taxon>
        <taxon>Chelicerata</taxon>
        <taxon>Arachnida</taxon>
        <taxon>Acari</taxon>
        <taxon>Parasitiformes</taxon>
        <taxon>Ixodida</taxon>
        <taxon>Ixodoidea</taxon>
        <taxon>Ixodidae</taxon>
        <taxon>Ixodinae</taxon>
        <taxon>Ixodes</taxon>
    </lineage>
</organism>
<dbReference type="EnsemblMetazoa" id="ISCW022466-RA">
    <property type="protein sequence ID" value="ISCW022466-PA"/>
    <property type="gene ID" value="ISCW022466"/>
</dbReference>
<dbReference type="PaxDb" id="6945-B7QAR9"/>
<feature type="region of interest" description="Disordered" evidence="1">
    <location>
        <begin position="63"/>
        <end position="97"/>
    </location>
</feature>
<dbReference type="InParanoid" id="B7QAR9"/>
<dbReference type="HOGENOM" id="CLU_2348999_0_0_1"/>
<reference evidence="2 4" key="1">
    <citation type="submission" date="2008-03" db="EMBL/GenBank/DDBJ databases">
        <title>Annotation of Ixodes scapularis.</title>
        <authorList>
            <consortium name="Ixodes scapularis Genome Project Consortium"/>
            <person name="Caler E."/>
            <person name="Hannick L.I."/>
            <person name="Bidwell S."/>
            <person name="Joardar V."/>
            <person name="Thiagarajan M."/>
            <person name="Amedeo P."/>
            <person name="Galinsky K.J."/>
            <person name="Schobel S."/>
            <person name="Inman J."/>
            <person name="Hostetler J."/>
            <person name="Miller J."/>
            <person name="Hammond M."/>
            <person name="Megy K."/>
            <person name="Lawson D."/>
            <person name="Kodira C."/>
            <person name="Sutton G."/>
            <person name="Meyer J."/>
            <person name="Hill C.A."/>
            <person name="Birren B."/>
            <person name="Nene V."/>
            <person name="Collins F."/>
            <person name="Alarcon-Chaidez F."/>
            <person name="Wikel S."/>
            <person name="Strausberg R."/>
        </authorList>
    </citation>
    <scope>NUCLEOTIDE SEQUENCE [LARGE SCALE GENOMIC DNA]</scope>
    <source>
        <strain evidence="4">Wikel</strain>
        <strain evidence="2">Wikel colony</strain>
    </source>
</reference>
<dbReference type="VEuPathDB" id="VectorBase:ISCW022466"/>
<name>B7QAR9_IXOSC</name>
<dbReference type="EMBL" id="DS896468">
    <property type="protein sequence ID" value="EEC15941.1"/>
    <property type="molecule type" value="Genomic_DNA"/>
</dbReference>
<sequence>MDESHRAGTYESEDSDNLPLSLWLCLQGIQETSVAVKKEPSEDISYIEVGGLGHGGDGRPSLHDWWDRNRETTPGLHRDRGRLPPHSSAWAWHGRNQ</sequence>
<accession>B7QAR9</accession>
<feature type="compositionally biased region" description="Basic and acidic residues" evidence="1">
    <location>
        <begin position="63"/>
        <end position="82"/>
    </location>
</feature>
<evidence type="ECO:0000256" key="1">
    <source>
        <dbReference type="SAM" id="MobiDB-lite"/>
    </source>
</evidence>
<evidence type="ECO:0000313" key="3">
    <source>
        <dbReference type="EnsemblMetazoa" id="ISCW022466-PA"/>
    </source>
</evidence>
<dbReference type="AlphaFoldDB" id="B7QAR9"/>
<keyword evidence="4" id="KW-1185">Reference proteome</keyword>
<dbReference type="Proteomes" id="UP000001555">
    <property type="component" value="Unassembled WGS sequence"/>
</dbReference>